<organism evidence="2 3">
    <name type="scientific">Chlorella sorokiniana</name>
    <name type="common">Freshwater green alga</name>
    <dbReference type="NCBI Taxonomy" id="3076"/>
    <lineage>
        <taxon>Eukaryota</taxon>
        <taxon>Viridiplantae</taxon>
        <taxon>Chlorophyta</taxon>
        <taxon>core chlorophytes</taxon>
        <taxon>Trebouxiophyceae</taxon>
        <taxon>Chlorellales</taxon>
        <taxon>Chlorellaceae</taxon>
        <taxon>Chlorella clade</taxon>
        <taxon>Chlorella</taxon>
    </lineage>
</organism>
<dbReference type="AlphaFoldDB" id="A0A2P6TKJ4"/>
<dbReference type="OrthoDB" id="509308at2759"/>
<evidence type="ECO:0000256" key="1">
    <source>
        <dbReference type="SAM" id="MobiDB-lite"/>
    </source>
</evidence>
<keyword evidence="3" id="KW-1185">Reference proteome</keyword>
<gene>
    <name evidence="2" type="ORF">C2E21_6621</name>
</gene>
<evidence type="ECO:0000313" key="2">
    <source>
        <dbReference type="EMBL" id="PRW44591.1"/>
    </source>
</evidence>
<feature type="compositionally biased region" description="Basic and acidic residues" evidence="1">
    <location>
        <begin position="215"/>
        <end position="225"/>
    </location>
</feature>
<accession>A0A2P6TKJ4</accession>
<sequence>MAAALSTLAPAAAGPLAPRRGAAAGHASAAPLRQQARPQQQQRRPAGRSARPVVAAGGPRSEADLYQASVAVPASAPPPPPGQQAGGIAAQPWYVTGPLALVGLFAALRIGKAVQKRMSGGGHLAERGFKRDGVADDKAYMRAIKGMKKVQYDELSDEAIAAARRRRRREVEKDMLPMDLDKIELPENHPFAVRKKLAPEEEELQRSRLSARRGLSPEDMRKLKEQQALADKMDAEEEARQAAMRRQRG</sequence>
<protein>
    <submittedName>
        <fullName evidence="2">Uncharacterized protein</fullName>
    </submittedName>
</protein>
<reference evidence="2 3" key="1">
    <citation type="journal article" date="2018" name="Plant J.">
        <title>Genome sequences of Chlorella sorokiniana UTEX 1602 and Micractinium conductrix SAG 241.80: implications to maltose excretion by a green alga.</title>
        <authorList>
            <person name="Arriola M.B."/>
            <person name="Velmurugan N."/>
            <person name="Zhang Y."/>
            <person name="Plunkett M.H."/>
            <person name="Hondzo H."/>
            <person name="Barney B.M."/>
        </authorList>
    </citation>
    <scope>NUCLEOTIDE SEQUENCE [LARGE SCALE GENOMIC DNA]</scope>
    <source>
        <strain evidence="3">UTEX 1602</strain>
    </source>
</reference>
<dbReference type="EMBL" id="LHPG02000013">
    <property type="protein sequence ID" value="PRW44591.1"/>
    <property type="molecule type" value="Genomic_DNA"/>
</dbReference>
<feature type="region of interest" description="Disordered" evidence="1">
    <location>
        <begin position="1"/>
        <end position="86"/>
    </location>
</feature>
<feature type="compositionally biased region" description="Low complexity" evidence="1">
    <location>
        <begin position="1"/>
        <end position="52"/>
    </location>
</feature>
<proteinExistence type="predicted"/>
<name>A0A2P6TKJ4_CHLSO</name>
<evidence type="ECO:0000313" key="3">
    <source>
        <dbReference type="Proteomes" id="UP000239899"/>
    </source>
</evidence>
<dbReference type="Proteomes" id="UP000239899">
    <property type="component" value="Unassembled WGS sequence"/>
</dbReference>
<feature type="region of interest" description="Disordered" evidence="1">
    <location>
        <begin position="194"/>
        <end position="249"/>
    </location>
</feature>
<comment type="caution">
    <text evidence="2">The sequence shown here is derived from an EMBL/GenBank/DDBJ whole genome shotgun (WGS) entry which is preliminary data.</text>
</comment>